<evidence type="ECO:0000313" key="2">
    <source>
        <dbReference type="EMBL" id="CAD8399340.1"/>
    </source>
</evidence>
<sequence>MVVGFVPGAPGKATEQKRDESTCSGWKRRAKWKQGKSSGAVRPGTPATMPTQTLPDVAQGSSFQQLRISSRDRPQYDSYDTPSYGSAPSSGSEISTWHLWKGAADENIALMKKIKVERDNQIVQVLEQDLQYVSSLKRNVSIKLDNSLSPFVARPSNF</sequence>
<gene>
    <name evidence="2" type="ORF">RMAR0315_LOCUS9332</name>
</gene>
<dbReference type="EMBL" id="HBEK01017078">
    <property type="protein sequence ID" value="CAD8399340.1"/>
    <property type="molecule type" value="Transcribed_RNA"/>
</dbReference>
<accession>A0A7S0BQB7</accession>
<evidence type="ECO:0000256" key="1">
    <source>
        <dbReference type="SAM" id="MobiDB-lite"/>
    </source>
</evidence>
<dbReference type="AlphaFoldDB" id="A0A7S0BQB7"/>
<feature type="compositionally biased region" description="Polar residues" evidence="1">
    <location>
        <begin position="78"/>
        <end position="93"/>
    </location>
</feature>
<feature type="compositionally biased region" description="Polar residues" evidence="1">
    <location>
        <begin position="48"/>
        <end position="68"/>
    </location>
</feature>
<name>A0A7S0BQB7_9RHOD</name>
<proteinExistence type="predicted"/>
<reference evidence="2" key="1">
    <citation type="submission" date="2021-01" db="EMBL/GenBank/DDBJ databases">
        <authorList>
            <person name="Corre E."/>
            <person name="Pelletier E."/>
            <person name="Niang G."/>
            <person name="Scheremetjew M."/>
            <person name="Finn R."/>
            <person name="Kale V."/>
            <person name="Holt S."/>
            <person name="Cochrane G."/>
            <person name="Meng A."/>
            <person name="Brown T."/>
            <person name="Cohen L."/>
        </authorList>
    </citation>
    <scope>NUCLEOTIDE SEQUENCE</scope>
    <source>
        <strain evidence="2">UTEX LB 2760</strain>
    </source>
</reference>
<protein>
    <submittedName>
        <fullName evidence="2">Uncharacterized protein</fullName>
    </submittedName>
</protein>
<feature type="region of interest" description="Disordered" evidence="1">
    <location>
        <begin position="1"/>
        <end position="93"/>
    </location>
</feature>
<organism evidence="2">
    <name type="scientific">Rhodosorus marinus</name>
    <dbReference type="NCBI Taxonomy" id="101924"/>
    <lineage>
        <taxon>Eukaryota</taxon>
        <taxon>Rhodophyta</taxon>
        <taxon>Stylonematophyceae</taxon>
        <taxon>Stylonematales</taxon>
        <taxon>Stylonemataceae</taxon>
        <taxon>Rhodosorus</taxon>
    </lineage>
</organism>